<dbReference type="Gene3D" id="2.60.40.680">
    <property type="match status" value="1"/>
</dbReference>
<dbReference type="GO" id="GO:0000272">
    <property type="term" value="P:polysaccharide catabolic process"/>
    <property type="evidence" value="ECO:0007669"/>
    <property type="project" value="InterPro"/>
</dbReference>
<dbReference type="OrthoDB" id="167814at2157"/>
<protein>
    <submittedName>
        <fullName evidence="2">DUF839 domain-containing protein</fullName>
    </submittedName>
</protein>
<dbReference type="Gene3D" id="1.10.1330.10">
    <property type="entry name" value="Dockerin domain"/>
    <property type="match status" value="1"/>
</dbReference>
<dbReference type="Proteomes" id="UP000302218">
    <property type="component" value="Chromosome"/>
</dbReference>
<dbReference type="PANTHER" id="PTHR35399">
    <property type="entry name" value="SLR8030 PROTEIN"/>
    <property type="match status" value="1"/>
</dbReference>
<dbReference type="InterPro" id="IPR018247">
    <property type="entry name" value="EF_Hand_1_Ca_BS"/>
</dbReference>
<feature type="region of interest" description="Disordered" evidence="1">
    <location>
        <begin position="335"/>
        <end position="357"/>
    </location>
</feature>
<dbReference type="RefSeq" id="WP_138245981.1">
    <property type="nucleotide sequence ID" value="NZ_CP040330.1"/>
</dbReference>
<dbReference type="InterPro" id="IPR036439">
    <property type="entry name" value="Dockerin_dom_sf"/>
</dbReference>
<sequence>MVEFTRRKLIASSAAAAIGTGAVGLAGAEEDPEEHDTLEAPHVKGNIDRFSTTALGAEVTGPFVFETGELLYSLQGPRNDNIEPFDTGGVGVFDDFQFTFNGANDEFDELEAPRTDREEKQVLSAAGEYRLLVQTGDEINGGTERFGHPQTPDGTELVEICEDEYEGIGEQADMNFFVSTNEEGTEGYLFTNNEIRPGGITRTPLYRDEDGYWQADLENAMELENTEPFRDIGGTKTNCYGDLSPWETPLSAEEEYGHPRVNGLATVSDIVDQGSGVGLRGGSEFWNRPNILEVEASLQEIFGDETAYPMGLHNNRNTEKLAYHLGVDPVDQAEEEAEDGDGLKTVNTPDPIGDEEFPNRYRYGKIVEITAPTAEVPTPVKHHVFGRAAWECPEVLPDERTVYLASDGGAKGIYKFVAEEPIPEYDTRMDVRGTLYAMKAAEIGEGPVAETDLEIEWLELGTASNAEIESWIADYDDVTQVDYLETHAETDWEDDLETALAEADEEVAINGNQDYITDEEIVEWAAQYEERGPDGVDEELRRVPFLETRAAAKEIGASVEFNKAEGIDAHDEAEPGDFIYFGISSLGGSMADEHGDIRFDEVQSGVLYRAELQDDYDVSRLEPVVVGPNGSDSKSVLDQSLINVDNVMVMDDGRVLLCEDKSPFGRERTYRNDALWVYEPPTSLSVDSVAVSHGGTGTADLTLSSVPDGLAGGRVTVSIEHAEVAEITGASYHDAIELTADPTISDDGSSVEFQFADLENAIESGSMDVTLASLELEGTGTGTTDITVEIHALDDDDGNAIDSRSHTGVVVTGPPAVGGPGSGRNPTDPDGDGKFEDVNGNGRLDYDDVVLLFDHIEDESVTLNADAYDFNENGRIDYNDVTELYDET</sequence>
<evidence type="ECO:0000313" key="2">
    <source>
        <dbReference type="EMBL" id="QCS43525.1"/>
    </source>
</evidence>
<dbReference type="EMBL" id="CP040330">
    <property type="protein sequence ID" value="QCS43525.1"/>
    <property type="molecule type" value="Genomic_DNA"/>
</dbReference>
<dbReference type="Pfam" id="PF05787">
    <property type="entry name" value="PhoX"/>
    <property type="match status" value="1"/>
</dbReference>
<name>A0A4P8WJU3_9EURY</name>
<dbReference type="InterPro" id="IPR008557">
    <property type="entry name" value="PhoX"/>
</dbReference>
<accession>A0A4P8WJU3</accession>
<evidence type="ECO:0000256" key="1">
    <source>
        <dbReference type="SAM" id="MobiDB-lite"/>
    </source>
</evidence>
<proteinExistence type="predicted"/>
<dbReference type="KEGG" id="nvr:FEJ81_14645"/>
<organism evidence="2 3">
    <name type="scientific">Natrinema versiforme</name>
    <dbReference type="NCBI Taxonomy" id="88724"/>
    <lineage>
        <taxon>Archaea</taxon>
        <taxon>Methanobacteriati</taxon>
        <taxon>Methanobacteriota</taxon>
        <taxon>Stenosarchaea group</taxon>
        <taxon>Halobacteria</taxon>
        <taxon>Halobacteriales</taxon>
        <taxon>Natrialbaceae</taxon>
        <taxon>Natrinema</taxon>
    </lineage>
</organism>
<dbReference type="InterPro" id="IPR006311">
    <property type="entry name" value="TAT_signal"/>
</dbReference>
<gene>
    <name evidence="2" type="ORF">FEJ81_14645</name>
</gene>
<feature type="region of interest" description="Disordered" evidence="1">
    <location>
        <begin position="804"/>
        <end position="839"/>
    </location>
</feature>
<dbReference type="GeneID" id="40266536"/>
<dbReference type="PROSITE" id="PS51318">
    <property type="entry name" value="TAT"/>
    <property type="match status" value="1"/>
</dbReference>
<evidence type="ECO:0000313" key="3">
    <source>
        <dbReference type="Proteomes" id="UP000302218"/>
    </source>
</evidence>
<dbReference type="PROSITE" id="PS00018">
    <property type="entry name" value="EF_HAND_1"/>
    <property type="match status" value="2"/>
</dbReference>
<reference evidence="3" key="1">
    <citation type="submission" date="2019-05" db="EMBL/GenBank/DDBJ databases">
        <title>Genome sequence and methylation pattern of the halophilic Archaeon Natrinema versiforme BOL5-4.</title>
        <authorList>
            <person name="DasSarma P."/>
            <person name="Anton B.P."/>
            <person name="DasSarma S.L."/>
            <person name="Martinez F.L."/>
            <person name="Guzman D."/>
            <person name="Roberts R.J."/>
            <person name="DasSarma S."/>
        </authorList>
    </citation>
    <scope>NUCLEOTIDE SEQUENCE [LARGE SCALE GENOMIC DNA]</scope>
    <source>
        <strain evidence="3">BOL5-4</strain>
    </source>
</reference>
<dbReference type="PANTHER" id="PTHR35399:SF2">
    <property type="entry name" value="DUF839 DOMAIN-CONTAINING PROTEIN"/>
    <property type="match status" value="1"/>
</dbReference>
<dbReference type="AlphaFoldDB" id="A0A4P8WJU3"/>
<dbReference type="SUPFAM" id="SSF63446">
    <property type="entry name" value="Type I dockerin domain"/>
    <property type="match status" value="1"/>
</dbReference>